<dbReference type="Pfam" id="PF00754">
    <property type="entry name" value="F5_F8_type_C"/>
    <property type="match status" value="1"/>
</dbReference>
<feature type="domain" description="F5/8 type C" evidence="1">
    <location>
        <begin position="59"/>
        <end position="188"/>
    </location>
</feature>
<proteinExistence type="predicted"/>
<comment type="caution">
    <text evidence="2">The sequence shown here is derived from an EMBL/GenBank/DDBJ whole genome shotgun (WGS) entry which is preliminary data.</text>
</comment>
<accession>A0A9X0A079</accession>
<dbReference type="OrthoDB" id="5988374at2759"/>
<dbReference type="SUPFAM" id="SSF49785">
    <property type="entry name" value="Galactose-binding domain-like"/>
    <property type="match status" value="2"/>
</dbReference>
<dbReference type="InterPro" id="IPR000421">
    <property type="entry name" value="FA58C"/>
</dbReference>
<gene>
    <name evidence="2" type="primary">EDIL3_5</name>
    <name evidence="2" type="ORF">OS493_025139</name>
</gene>
<evidence type="ECO:0000313" key="3">
    <source>
        <dbReference type="Proteomes" id="UP001163046"/>
    </source>
</evidence>
<dbReference type="Gene3D" id="2.60.120.260">
    <property type="entry name" value="Galactose-binding domain-like"/>
    <property type="match status" value="2"/>
</dbReference>
<evidence type="ECO:0000313" key="2">
    <source>
        <dbReference type="EMBL" id="KAJ7390439.1"/>
    </source>
</evidence>
<dbReference type="PANTHER" id="PTHR24543">
    <property type="entry name" value="MULTICOPPER OXIDASE-RELATED"/>
    <property type="match status" value="1"/>
</dbReference>
<sequence>MSVIKGNTDHLSSVGRILDPPIIARFIRIRVKTYTGYPSLRVELYGCTSGFPTPKPPVCLEALGMQNEKIPDSAIMASTEYGAAYKAINGRLHFMSMPGRVPAWLAKTNDVNQYLQVNFGDWRKVTRVAIQGRADSDQWVKSFSLSYGYDPVFFEDYKEDGAKKDSHHRRLSAQILSEWKKEKFLTPP</sequence>
<dbReference type="InterPro" id="IPR008979">
    <property type="entry name" value="Galactose-bd-like_sf"/>
</dbReference>
<reference evidence="2" key="1">
    <citation type="submission" date="2023-01" db="EMBL/GenBank/DDBJ databases">
        <title>Genome assembly of the deep-sea coral Lophelia pertusa.</title>
        <authorList>
            <person name="Herrera S."/>
            <person name="Cordes E."/>
        </authorList>
    </citation>
    <scope>NUCLEOTIDE SEQUENCE</scope>
    <source>
        <strain evidence="2">USNM1676648</strain>
        <tissue evidence="2">Polyp</tissue>
    </source>
</reference>
<dbReference type="PROSITE" id="PS50022">
    <property type="entry name" value="FA58C_3"/>
    <property type="match status" value="2"/>
</dbReference>
<dbReference type="Proteomes" id="UP001163046">
    <property type="component" value="Unassembled WGS sequence"/>
</dbReference>
<name>A0A9X0A079_9CNID</name>
<evidence type="ECO:0000259" key="1">
    <source>
        <dbReference type="PROSITE" id="PS50022"/>
    </source>
</evidence>
<organism evidence="2 3">
    <name type="scientific">Desmophyllum pertusum</name>
    <dbReference type="NCBI Taxonomy" id="174260"/>
    <lineage>
        <taxon>Eukaryota</taxon>
        <taxon>Metazoa</taxon>
        <taxon>Cnidaria</taxon>
        <taxon>Anthozoa</taxon>
        <taxon>Hexacorallia</taxon>
        <taxon>Scleractinia</taxon>
        <taxon>Caryophylliina</taxon>
        <taxon>Caryophylliidae</taxon>
        <taxon>Desmophyllum</taxon>
    </lineage>
</organism>
<dbReference type="PROSITE" id="PS01285">
    <property type="entry name" value="FA58C_1"/>
    <property type="match status" value="1"/>
</dbReference>
<dbReference type="AlphaFoldDB" id="A0A9X0A079"/>
<keyword evidence="3" id="KW-1185">Reference proteome</keyword>
<dbReference type="EMBL" id="MU825416">
    <property type="protein sequence ID" value="KAJ7390439.1"/>
    <property type="molecule type" value="Genomic_DNA"/>
</dbReference>
<protein>
    <submittedName>
        <fullName evidence="2">EGF-like repeat and discoidin I-like domain-containing protein 3</fullName>
    </submittedName>
</protein>
<feature type="domain" description="F5/8 type C" evidence="1">
    <location>
        <begin position="1"/>
        <end position="47"/>
    </location>
</feature>